<evidence type="ECO:0000256" key="2">
    <source>
        <dbReference type="ARBA" id="ARBA00007186"/>
    </source>
</evidence>
<evidence type="ECO:0000256" key="7">
    <source>
        <dbReference type="ARBA" id="ARBA00023295"/>
    </source>
</evidence>
<dbReference type="EMBL" id="JBDPZD010000002">
    <property type="protein sequence ID" value="MEO3691997.1"/>
    <property type="molecule type" value="Genomic_DNA"/>
</dbReference>
<name>A0ABV0G2N6_9BURK</name>
<feature type="chain" id="PRO_5046867931" description="non-reducing end alpha-L-arabinofuranosidase" evidence="8">
    <location>
        <begin position="27"/>
        <end position="535"/>
    </location>
</feature>
<evidence type="ECO:0000313" key="11">
    <source>
        <dbReference type="Proteomes" id="UP001495147"/>
    </source>
</evidence>
<dbReference type="Gene3D" id="3.20.20.80">
    <property type="entry name" value="Glycosidases"/>
    <property type="match status" value="1"/>
</dbReference>
<accession>A0ABV0G2N6</accession>
<dbReference type="Pfam" id="PF06964">
    <property type="entry name" value="Alpha-L-AF_C"/>
    <property type="match status" value="1"/>
</dbReference>
<keyword evidence="8" id="KW-0732">Signal</keyword>
<dbReference type="InterPro" id="IPR010720">
    <property type="entry name" value="Alpha-L-AF_C"/>
</dbReference>
<dbReference type="SUPFAM" id="SSF51445">
    <property type="entry name" value="(Trans)glycosidases"/>
    <property type="match status" value="1"/>
</dbReference>
<feature type="domain" description="Alpha-L-arabinofuranosidase C-terminal" evidence="9">
    <location>
        <begin position="336"/>
        <end position="526"/>
    </location>
</feature>
<dbReference type="Proteomes" id="UP001495147">
    <property type="component" value="Unassembled WGS sequence"/>
</dbReference>
<comment type="subunit">
    <text evidence="3">Homohexamer; trimer of dimers.</text>
</comment>
<keyword evidence="6" id="KW-0119">Carbohydrate metabolism</keyword>
<dbReference type="InterPro" id="IPR017853">
    <property type="entry name" value="GH"/>
</dbReference>
<dbReference type="InterPro" id="IPR055235">
    <property type="entry name" value="ASD1_cat"/>
</dbReference>
<keyword evidence="11" id="KW-1185">Reference proteome</keyword>
<dbReference type="InterPro" id="IPR013780">
    <property type="entry name" value="Glyco_hydro_b"/>
</dbReference>
<organism evidence="10 11">
    <name type="scientific">Roseateles paludis</name>
    <dbReference type="NCBI Taxonomy" id="3145238"/>
    <lineage>
        <taxon>Bacteria</taxon>
        <taxon>Pseudomonadati</taxon>
        <taxon>Pseudomonadota</taxon>
        <taxon>Betaproteobacteria</taxon>
        <taxon>Burkholderiales</taxon>
        <taxon>Sphaerotilaceae</taxon>
        <taxon>Roseateles</taxon>
    </lineage>
</organism>
<keyword evidence="7" id="KW-0326">Glycosidase</keyword>
<comment type="caution">
    <text evidence="10">The sequence shown here is derived from an EMBL/GenBank/DDBJ whole genome shotgun (WGS) entry which is preliminary data.</text>
</comment>
<evidence type="ECO:0000256" key="6">
    <source>
        <dbReference type="ARBA" id="ARBA00023277"/>
    </source>
</evidence>
<dbReference type="Pfam" id="PF22848">
    <property type="entry name" value="ASD1_dom"/>
    <property type="match status" value="1"/>
</dbReference>
<protein>
    <recommendedName>
        <fullName evidence="4">non-reducing end alpha-L-arabinofuranosidase</fullName>
        <ecNumber evidence="4">3.2.1.55</ecNumber>
    </recommendedName>
</protein>
<evidence type="ECO:0000256" key="5">
    <source>
        <dbReference type="ARBA" id="ARBA00022801"/>
    </source>
</evidence>
<comment type="similarity">
    <text evidence="2">Belongs to the glycosyl hydrolase 51 family.</text>
</comment>
<comment type="catalytic activity">
    <reaction evidence="1">
        <text>Hydrolysis of terminal non-reducing alpha-L-arabinofuranoside residues in alpha-L-arabinosides.</text>
        <dbReference type="EC" id="3.2.1.55"/>
    </reaction>
</comment>
<reference evidence="10 11" key="1">
    <citation type="submission" date="2024-05" db="EMBL/GenBank/DDBJ databases">
        <title>Roseateles sp. DJS-2-20 16S ribosomal RNA gene Genome sequencing and assembly.</title>
        <authorList>
            <person name="Woo H."/>
        </authorList>
    </citation>
    <scope>NUCLEOTIDE SEQUENCE [LARGE SCALE GENOMIC DNA]</scope>
    <source>
        <strain evidence="10 11">DJS-2-20</strain>
    </source>
</reference>
<dbReference type="SMART" id="SM00813">
    <property type="entry name" value="Alpha-L-AF_C"/>
    <property type="match status" value="1"/>
</dbReference>
<dbReference type="PANTHER" id="PTHR43576">
    <property type="entry name" value="ALPHA-L-ARABINOFURANOSIDASE C-RELATED"/>
    <property type="match status" value="1"/>
</dbReference>
<dbReference type="SUPFAM" id="SSF51011">
    <property type="entry name" value="Glycosyl hydrolase domain"/>
    <property type="match status" value="1"/>
</dbReference>
<evidence type="ECO:0000256" key="4">
    <source>
        <dbReference type="ARBA" id="ARBA00012670"/>
    </source>
</evidence>
<dbReference type="Gene3D" id="2.60.40.1180">
    <property type="entry name" value="Golgi alpha-mannosidase II"/>
    <property type="match status" value="1"/>
</dbReference>
<sequence>MGKWKSMKRLACALGAGALVVGAAFAADSPRVQLSVATGTAGPEISRHLFGQFAEHLGTGVYGGIWVGKDSKIPNTRGIRKDVVEALRAIKVPNIRWPGGCYADKYHWRDGIGPQSRRPKTLNPDWGGVIEPHSFGTHEFMDFVAQVGAEPYLSVNVGSGSVREMADWLEYMTSAKPSTLAQERVRNGAAQPFKLPLLGIGNEVWGCGGSMTAEEYAAELKKYATFAFNFHPDQQAPGQKMRRIASGPNRDDYRFTEVVMKHVKEHAIYSWGIEGLSLHSYTGMEKWPPPHPATGFGIDEYMFILNATLDMETFVTKHSAIMDRYDPEKKVALVVDEWGAWYSPTPGSNPAFLQQQNSQRDAILAALNINIFARHADRVRIANIAQMINVLQAMILTSDTGMVLTPSYHAFKLYVPFQDAKRLELKHDGQPFKLAGAELPRLDALAARGLDGKVWVSLTNVHPTESLRVELKADANATAARGETLAAPRVDSVNTFQQPALVTPKPIQARQDAACGCLVLDLAPASLTVVSLDAH</sequence>
<keyword evidence="5" id="KW-0378">Hydrolase</keyword>
<dbReference type="RefSeq" id="WP_347704803.1">
    <property type="nucleotide sequence ID" value="NZ_JBDPZD010000002.1"/>
</dbReference>
<proteinExistence type="inferred from homology"/>
<evidence type="ECO:0000256" key="8">
    <source>
        <dbReference type="SAM" id="SignalP"/>
    </source>
</evidence>
<feature type="signal peptide" evidence="8">
    <location>
        <begin position="1"/>
        <end position="26"/>
    </location>
</feature>
<gene>
    <name evidence="10" type="ORF">ABDJ85_10990</name>
</gene>
<evidence type="ECO:0000259" key="9">
    <source>
        <dbReference type="SMART" id="SM00813"/>
    </source>
</evidence>
<evidence type="ECO:0000313" key="10">
    <source>
        <dbReference type="EMBL" id="MEO3691997.1"/>
    </source>
</evidence>
<evidence type="ECO:0000256" key="1">
    <source>
        <dbReference type="ARBA" id="ARBA00001462"/>
    </source>
</evidence>
<dbReference type="PANTHER" id="PTHR43576:SF2">
    <property type="entry name" value="INTRACELLULAR EXO-ALPHA-L-ARABINOFURANOSIDASE 2"/>
    <property type="match status" value="1"/>
</dbReference>
<dbReference type="EC" id="3.2.1.55" evidence="4"/>
<evidence type="ECO:0000256" key="3">
    <source>
        <dbReference type="ARBA" id="ARBA00011165"/>
    </source>
</evidence>